<keyword evidence="1" id="KW-0732">Signal</keyword>
<sequence length="498" mass="52158">MRANLFLVVAACLATPSFAQQPDTVIPWLREALNRPPLGEAPDEPPASAPSESDVAVLPLGEVRRDAVGLLGSDATGLPPDAVAGSEPDRLADLLSRPTGDMPPALQGIVRLLLLAELNVPRAATDPDSVFHARIDALVEVGALDPAQALLERAGADTPETFARLFDVALMTGYDEEACATMLDRPDLAPGLPARIYCLSRSGDWQAAALALETGRALQVTSPEEDLLLARFLDPELFEGEPPPIPPRPMTPLAFRLLEGMGERPATRDLPLRFAGADLSPTSGWKAQIEAAERLARAGAISADSLFALYTERRPSASGGVWERASAVARLERALASGADPAGELRDAVALMEEADLLDALAAMIGERVVASGVSGDTALRLGLLSPAYETAAANARTSDPRLAFAAALARGEALPPLAGDLPAAIASAFAPQAVTDDELARMAQSDRIGEAMLEVATSLSAGSDTPPRDVTRALAFLRSVGMEDRAKRTALHLLLAG</sequence>
<evidence type="ECO:0000256" key="1">
    <source>
        <dbReference type="SAM" id="SignalP"/>
    </source>
</evidence>
<reference evidence="2 3" key="1">
    <citation type="submission" date="2015-02" db="EMBL/GenBank/DDBJ databases">
        <title>Genome Sequence of Jannaschia aquimarina DSM28248, a member of the Roseobacter clade.</title>
        <authorList>
            <person name="Voget S."/>
            <person name="Daniel R."/>
        </authorList>
    </citation>
    <scope>NUCLEOTIDE SEQUENCE [LARGE SCALE GENOMIC DNA]</scope>
    <source>
        <strain evidence="2 3">GSW-M26</strain>
    </source>
</reference>
<dbReference type="STRING" id="935700.jaqu_22010"/>
<keyword evidence="3" id="KW-1185">Reference proteome</keyword>
<evidence type="ECO:0008006" key="4">
    <source>
        <dbReference type="Google" id="ProtNLM"/>
    </source>
</evidence>
<dbReference type="EMBL" id="JYFE01000041">
    <property type="protein sequence ID" value="KIT15933.1"/>
    <property type="molecule type" value="Genomic_DNA"/>
</dbReference>
<gene>
    <name evidence="2" type="ORF">jaqu_22010</name>
</gene>
<accession>A0A0D1D7I0</accession>
<dbReference type="PATRIC" id="fig|935700.4.peg.2267"/>
<protein>
    <recommendedName>
        <fullName evidence="4">Antifreeze glycopeptide polyprotein</fullName>
    </recommendedName>
</protein>
<feature type="signal peptide" evidence="1">
    <location>
        <begin position="1"/>
        <end position="19"/>
    </location>
</feature>
<comment type="caution">
    <text evidence="2">The sequence shown here is derived from an EMBL/GenBank/DDBJ whole genome shotgun (WGS) entry which is preliminary data.</text>
</comment>
<dbReference type="AlphaFoldDB" id="A0A0D1D7I0"/>
<dbReference type="OrthoDB" id="7929427at2"/>
<dbReference type="RefSeq" id="WP_043919006.1">
    <property type="nucleotide sequence ID" value="NZ_FZPF01000004.1"/>
</dbReference>
<dbReference type="Proteomes" id="UP000032232">
    <property type="component" value="Unassembled WGS sequence"/>
</dbReference>
<organism evidence="2 3">
    <name type="scientific">Jannaschia aquimarina</name>
    <dbReference type="NCBI Taxonomy" id="935700"/>
    <lineage>
        <taxon>Bacteria</taxon>
        <taxon>Pseudomonadati</taxon>
        <taxon>Pseudomonadota</taxon>
        <taxon>Alphaproteobacteria</taxon>
        <taxon>Rhodobacterales</taxon>
        <taxon>Roseobacteraceae</taxon>
        <taxon>Jannaschia</taxon>
    </lineage>
</organism>
<evidence type="ECO:0000313" key="3">
    <source>
        <dbReference type="Proteomes" id="UP000032232"/>
    </source>
</evidence>
<evidence type="ECO:0000313" key="2">
    <source>
        <dbReference type="EMBL" id="KIT15933.1"/>
    </source>
</evidence>
<name>A0A0D1D7I0_9RHOB</name>
<proteinExistence type="predicted"/>
<feature type="chain" id="PRO_5002229360" description="Antifreeze glycopeptide polyprotein" evidence="1">
    <location>
        <begin position="20"/>
        <end position="498"/>
    </location>
</feature>